<evidence type="ECO:0000313" key="4">
    <source>
        <dbReference type="Proteomes" id="UP001054857"/>
    </source>
</evidence>
<dbReference type="Gene3D" id="1.25.10.10">
    <property type="entry name" value="Leucine-rich Repeat Variant"/>
    <property type="match status" value="1"/>
</dbReference>
<gene>
    <name evidence="3" type="ORF">Agub_g10725</name>
</gene>
<feature type="region of interest" description="Disordered" evidence="2">
    <location>
        <begin position="2177"/>
        <end position="2221"/>
    </location>
</feature>
<feature type="region of interest" description="Disordered" evidence="2">
    <location>
        <begin position="1470"/>
        <end position="1499"/>
    </location>
</feature>
<name>A0AAD3HQ65_9CHLO</name>
<dbReference type="PANTHER" id="PTHR46975">
    <property type="entry name" value="PROTEIN SWEETIE"/>
    <property type="match status" value="1"/>
</dbReference>
<feature type="compositionally biased region" description="Gly residues" evidence="2">
    <location>
        <begin position="2578"/>
        <end position="2589"/>
    </location>
</feature>
<dbReference type="SUPFAM" id="SSF48371">
    <property type="entry name" value="ARM repeat"/>
    <property type="match status" value="1"/>
</dbReference>
<dbReference type="InterPro" id="IPR016024">
    <property type="entry name" value="ARM-type_fold"/>
</dbReference>
<dbReference type="InterPro" id="IPR046837">
    <property type="entry name" value="Laa1/Sip1/HEATR5-like_HEAT"/>
</dbReference>
<reference evidence="3 4" key="1">
    <citation type="journal article" date="2021" name="Sci. Rep.">
        <title>Genome sequencing of the multicellular alga Astrephomene provides insights into convergent evolution of germ-soma differentiation.</title>
        <authorList>
            <person name="Yamashita S."/>
            <person name="Yamamoto K."/>
            <person name="Matsuzaki R."/>
            <person name="Suzuki S."/>
            <person name="Yamaguchi H."/>
            <person name="Hirooka S."/>
            <person name="Minakuchi Y."/>
            <person name="Miyagishima S."/>
            <person name="Kawachi M."/>
            <person name="Toyoda A."/>
            <person name="Nozaki H."/>
        </authorList>
    </citation>
    <scope>NUCLEOTIDE SEQUENCE [LARGE SCALE GENOMIC DNA]</scope>
    <source>
        <strain evidence="3 4">NIES-4017</strain>
    </source>
</reference>
<dbReference type="EMBL" id="BMAR01000026">
    <property type="protein sequence ID" value="GFR48876.1"/>
    <property type="molecule type" value="Genomic_DNA"/>
</dbReference>
<feature type="compositionally biased region" description="Polar residues" evidence="2">
    <location>
        <begin position="2475"/>
        <end position="2487"/>
    </location>
</feature>
<proteinExistence type="inferred from homology"/>
<dbReference type="InterPro" id="IPR044218">
    <property type="entry name" value="SWEETIE"/>
</dbReference>
<evidence type="ECO:0000256" key="2">
    <source>
        <dbReference type="SAM" id="MobiDB-lite"/>
    </source>
</evidence>
<comment type="similarity">
    <text evidence="1">Belongs to the HEATR5 family.</text>
</comment>
<evidence type="ECO:0000256" key="1">
    <source>
        <dbReference type="ARBA" id="ARBA00008304"/>
    </source>
</evidence>
<feature type="compositionally biased region" description="Polar residues" evidence="2">
    <location>
        <begin position="2177"/>
        <end position="2195"/>
    </location>
</feature>
<feature type="region of interest" description="Disordered" evidence="2">
    <location>
        <begin position="534"/>
        <end position="559"/>
    </location>
</feature>
<comment type="caution">
    <text evidence="3">The sequence shown here is derived from an EMBL/GenBank/DDBJ whole genome shotgun (WGS) entry which is preliminary data.</text>
</comment>
<dbReference type="GO" id="GO:0005975">
    <property type="term" value="P:carbohydrate metabolic process"/>
    <property type="evidence" value="ECO:0007669"/>
    <property type="project" value="InterPro"/>
</dbReference>
<feature type="region of interest" description="Disordered" evidence="2">
    <location>
        <begin position="579"/>
        <end position="602"/>
    </location>
</feature>
<feature type="region of interest" description="Disordered" evidence="2">
    <location>
        <begin position="2454"/>
        <end position="2487"/>
    </location>
</feature>
<organism evidence="3 4">
    <name type="scientific">Astrephomene gubernaculifera</name>
    <dbReference type="NCBI Taxonomy" id="47775"/>
    <lineage>
        <taxon>Eukaryota</taxon>
        <taxon>Viridiplantae</taxon>
        <taxon>Chlorophyta</taxon>
        <taxon>core chlorophytes</taxon>
        <taxon>Chlorophyceae</taxon>
        <taxon>CS clade</taxon>
        <taxon>Chlamydomonadales</taxon>
        <taxon>Astrephomenaceae</taxon>
        <taxon>Astrephomene</taxon>
    </lineage>
</organism>
<dbReference type="PANTHER" id="PTHR46975:SF2">
    <property type="entry name" value="PROTEIN SWEETIE"/>
    <property type="match status" value="1"/>
</dbReference>
<feature type="compositionally biased region" description="Low complexity" evidence="2">
    <location>
        <begin position="579"/>
        <end position="596"/>
    </location>
</feature>
<feature type="region of interest" description="Disordered" evidence="2">
    <location>
        <begin position="2513"/>
        <end position="2606"/>
    </location>
</feature>
<dbReference type="InterPro" id="IPR011989">
    <property type="entry name" value="ARM-like"/>
</dbReference>
<protein>
    <submittedName>
        <fullName evidence="3">Uncharacterized protein</fullName>
    </submittedName>
</protein>
<feature type="region of interest" description="Disordered" evidence="2">
    <location>
        <begin position="1566"/>
        <end position="1590"/>
    </location>
</feature>
<feature type="compositionally biased region" description="Basic and acidic residues" evidence="2">
    <location>
        <begin position="1566"/>
        <end position="1578"/>
    </location>
</feature>
<dbReference type="Proteomes" id="UP001054857">
    <property type="component" value="Unassembled WGS sequence"/>
</dbReference>
<feature type="compositionally biased region" description="Low complexity" evidence="2">
    <location>
        <begin position="1470"/>
        <end position="1479"/>
    </location>
</feature>
<dbReference type="Pfam" id="PF20210">
    <property type="entry name" value="Laa1_Sip1_HTR5"/>
    <property type="match status" value="1"/>
</dbReference>
<keyword evidence="4" id="KW-1185">Reference proteome</keyword>
<accession>A0AAD3HQ65</accession>
<evidence type="ECO:0000313" key="3">
    <source>
        <dbReference type="EMBL" id="GFR48876.1"/>
    </source>
</evidence>
<sequence>MSPLEASSGVNAATYVDEEECLPFPIFIAELELLVGNSKRGKPDGVQLLELLQKLVATIPRTDKPVMKQYQRQCETMLYDVLVHGVGAAVRRLIYSCFSSLYAHGDSVSIYTRVGTLLSYLSSKEGMSRSTAEAIRVGLLDFLAHLVMLHGRMLAASAQESIGIASRTVSKYGNQTAVRCAALRLATAVVRGLSPQDRSAAAVHAEAWAVIQRHGKERTSEEVRAGCLALLSALCGAGAGVLWREGAYGAEEALRLCLGLADDPVQVVREAAWRALGELAAASRGSVAAEAMTAEKRPAKKAAAERVVGGCVRACLVTPLVDAAVHNRREACLAAGGAWLSYISSLPRHREGHDHTADLMEVAAMLVNAVSEAGRLAAEARAATPPDAPVELGAGLAGGELPPLQACALYVLRRGVISGLAEAAQRKLLERLALTLDKRLSTPAVVVLLEALATLLEALGEVTEDTAATLERALQPHIASASSATRQQAAVALAALAAAHPAAAARMLSGCLDTITTCAAQMAVSLSPAASGSMDAASLSRPSTPRNGSSSGGAPEAASAVAANSTTAAVAGAAAQQTGSSVSSGSGIPLPSSASGRLSPAQRSLMDTAHGAALAAARLLLTAARAPLGCPARLQRRALALAEDLVTGPGPQVAASRAICREVGFLLLGSLCSLGVPQATRGSEEIASLWRTALGETARKELDERSYLRPGGDLDLAVQLWWRSIALQALSAYIASPAATAPAGSMHGTNRNGGAPYRSIASMPSLSTTSASFSMRSLLEPSGQPGLRSSGSAGAGLGADAAAAVAAADGDVAGQLAPLVLPLLDLLDTQPYLQDPARARGGPGGVLAGASAMFALSLLELHLRAPAGRIGASPQHMAALAKTCLRPFRLGLAPASADALTLCALRGLLSADDAPLGPWPAGLDAHEEALRTYTGARGGPYLPPWLTAEEHAAMLTGGTAVASGPSAASGGSPYGHSAAGAVIVADGHDEADGIAEAAGAGTLAGTASASGGHGLGSGTAGSAATERAHVTYPQPLGLEVALLSAQLVLLGRLLGSAPVPQQLQILEVILGAVQAAKTLARQSRDAPACQRLPLGVAAAVVTLAAYGPGAMASRRSRAPLDPSDKVPEKLLLLAQTLMPDEHAAAPDAAPLARAAAELFAASAAAGSDAWALRVVRSLASEAAASAAEGRDSERRGVVAVALGAAHRARGGLAMQGAVAGSVEGLVAAASRPGNAAGAAWVLHGLWLVASSSGGAFVPRVRTSLQLGQELLVSSYESPALRAACARLANAAVAVLGPEFSLGSAVYARAKSLVAASGGVQDAAAVVTAAGGGTAEGAVQSESAAAMDGADGGLGLVLFVQQIILFAPHAVPPRKHVPLFLSHLLSHQPDLRAASALTLRHLAERSAEALPPVEAAPLLFAALDRETDTQITSQLRATLTTILTASASTQPSFWLSLLSDVVFAAGPPSAAAADAGGADADAPRGGDDDDDDKYGQPAAAAAATAAPAAASSSGVSAGAEAAAGSGGVKALRSVRDLLSAPHLRTRLFAADGLLRLVRICVSSDERHRDPAALEARGSEHPASSTPGTHAGNAAAGWASAFGADSSSKDSSRLTGVEGSEPHRDVLIAKLQALVDVGFKLATCPLESLRPHGVRLLTMLVVLFGDVPDPLLQGARLMEQYQAQVVSALRSSLGARQVVAAGGLRGPAGGASGGAAAAVPPAAPAASESTAQHPLLQIAGGALATCFLESGLAAGDAVVMRRLMDLLSAPLAAWDTLHYQPYAEWVGARARVELLRAHAQCAAIAAAAAARGDTLCAGIVAKAHEPHAARLQALWALLLQDHAVLSSQPEEVLAAYRSPLLGGEVELRSAPAPPAAASTAAAAAGAESDGGAAVAEPLRDGDMAAGMDSTCSDGSGGGLAPALAAVLRPVYAAACPAAMAALAGSLPPATQVAADMTSRAQFRRVLEVGLMLLTDASARVAHAMLGVTGGVGFFVSSGGSVHALNGDLNPLLQRHSTYHYQRHGSASSAIKAGSEVVSLQHVRDTVTRLTGMLRALQRLLAPSYLAATVGGACTPAYGGTSSNTADGCGSPAAAAGVEPLVPTAVLRDVLGLLSTTAAHALLPLQWAVLGGVLPTSLATQLQGLVLPCCALVREVCSAWPEELLGVVSEPSVAAGLATTDAQPASNAHGTVSPNSPGSCPRKHMDAEGGQGVASPMSNRCTGGGASAETSVTAACVETILLLASVCAPYGYDTPAGRYGGSRASNDGGSAAAHEAAPADCSSRFPSWLLPARSPCSSPSSTSSGDGGSNLEEDVAQGCMRMQVPGCSPLPAATPEHAAAMAQGVVQVLAAAQQLVRRAPWPSLEPHLGSLLELPLRLILTTAPGTPIVGAAQRFLDNAVAALAAGASTSPQPTSGSAAETAVATAAPASSSPAAYAAAAVVALSDAADLHLKALQRQDGRGESSSGSASEGAYGRAQRTNGNEQNGAPSHSLLSGRFAALVVPLLACTASVFTTESPSSATTSHSAHSSHSHSGSSHRTAAGFGLGSGSRSGSASGSGPSRSSSSGGSGGSPVRRRASRSGGGAAAGGGRSPGASPPPAGGRRGGEAATGSGTLPIPCATLSAAGARSCAFGVLAAALGPETPPAAAHAVLEAVRTAVQEAAAEDAASARGRWCRLLLCTLSPAAVARVGVLLAEAGQPLSGEEQALVAECVKLLVVGATLAGPQGAAAQDGVMQVLVPLLVELAAPALGPAAVTPALRDMAIKLITSLPASAAGNAFKTHLAAQPAAAKLRLQTALREAAAAAAAASTAAAASGASAGVAAPQQFGVVGAAGAPTAGPSAGAVGAAGRRPAIQLKTTFALPLPGK</sequence>
<feature type="compositionally biased region" description="Low complexity" evidence="2">
    <location>
        <begin position="2513"/>
        <end position="2540"/>
    </location>
</feature>
<feature type="compositionally biased region" description="Low complexity" evidence="2">
    <location>
        <begin position="548"/>
        <end position="559"/>
    </location>
</feature>
<feature type="compositionally biased region" description="Low complexity" evidence="2">
    <location>
        <begin position="2460"/>
        <end position="2474"/>
    </location>
</feature>
<feature type="compositionally biased region" description="Low complexity" evidence="2">
    <location>
        <begin position="2548"/>
        <end position="2563"/>
    </location>
</feature>